<evidence type="ECO:0000313" key="1">
    <source>
        <dbReference type="EMBL" id="KER18608.1"/>
    </source>
</evidence>
<keyword evidence="2" id="KW-1185">Reference proteome</keyword>
<dbReference type="CTD" id="20326387"/>
<dbReference type="EMBL" id="KL599240">
    <property type="protein sequence ID" value="KER18608.1"/>
    <property type="molecule type" value="Genomic_DNA"/>
</dbReference>
<evidence type="ECO:0000313" key="2">
    <source>
        <dbReference type="Proteomes" id="UP000054324"/>
    </source>
</evidence>
<organism evidence="1 2">
    <name type="scientific">Opisthorchis viverrini</name>
    <name type="common">Southeast Asian liver fluke</name>
    <dbReference type="NCBI Taxonomy" id="6198"/>
    <lineage>
        <taxon>Eukaryota</taxon>
        <taxon>Metazoa</taxon>
        <taxon>Spiralia</taxon>
        <taxon>Lophotrochozoa</taxon>
        <taxon>Platyhelminthes</taxon>
        <taxon>Trematoda</taxon>
        <taxon>Digenea</taxon>
        <taxon>Opisthorchiida</taxon>
        <taxon>Opisthorchiata</taxon>
        <taxon>Opisthorchiidae</taxon>
        <taxon>Opisthorchis</taxon>
    </lineage>
</organism>
<dbReference type="AlphaFoldDB" id="A0A074YV97"/>
<dbReference type="RefSeq" id="XP_009177645.1">
    <property type="nucleotide sequence ID" value="XM_009179381.1"/>
</dbReference>
<dbReference type="GeneID" id="20326387"/>
<dbReference type="Proteomes" id="UP000054324">
    <property type="component" value="Unassembled WGS sequence"/>
</dbReference>
<gene>
    <name evidence="1" type="ORF">T265_12219</name>
</gene>
<dbReference type="KEGG" id="ovi:T265_12219"/>
<protein>
    <submittedName>
        <fullName evidence="1">Uncharacterized protein</fullName>
    </submittedName>
</protein>
<proteinExistence type="predicted"/>
<sequence>MAHELTHQPPVCEILLLVFHGCPAKILICLCFCDSNFMHYVFVTLWGDDHFPLPTSLVFILLSLSVIFSRPPPRSPSSPHTCMLCMCTP</sequence>
<accession>A0A074YV97</accession>
<reference evidence="1 2" key="1">
    <citation type="submission" date="2013-11" db="EMBL/GenBank/DDBJ databases">
        <title>Opisthorchis viverrini - life in the bile duct.</title>
        <authorList>
            <person name="Young N.D."/>
            <person name="Nagarajan N."/>
            <person name="Lin S.J."/>
            <person name="Korhonen P.K."/>
            <person name="Jex A.R."/>
            <person name="Hall R.S."/>
            <person name="Safavi-Hemami H."/>
            <person name="Kaewkong W."/>
            <person name="Bertrand D."/>
            <person name="Gao S."/>
            <person name="Seet Q."/>
            <person name="Wongkham S."/>
            <person name="Teh B.T."/>
            <person name="Wongkham C."/>
            <person name="Intapan P.M."/>
            <person name="Maleewong W."/>
            <person name="Yang X."/>
            <person name="Hu M."/>
            <person name="Wang Z."/>
            <person name="Hofmann A."/>
            <person name="Sternberg P.W."/>
            <person name="Tan P."/>
            <person name="Wang J."/>
            <person name="Gasser R.B."/>
        </authorList>
    </citation>
    <scope>NUCLEOTIDE SEQUENCE [LARGE SCALE GENOMIC DNA]</scope>
</reference>
<name>A0A074YV97_OPIVI</name>